<comment type="caution">
    <text evidence="2">The sequence shown here is derived from an EMBL/GenBank/DDBJ whole genome shotgun (WGS) entry which is preliminary data.</text>
</comment>
<feature type="compositionally biased region" description="Polar residues" evidence="1">
    <location>
        <begin position="17"/>
        <end position="35"/>
    </location>
</feature>
<feature type="compositionally biased region" description="Basic and acidic residues" evidence="1">
    <location>
        <begin position="1"/>
        <end position="12"/>
    </location>
</feature>
<feature type="region of interest" description="Disordered" evidence="1">
    <location>
        <begin position="1"/>
        <end position="94"/>
    </location>
</feature>
<feature type="non-terminal residue" evidence="2">
    <location>
        <position position="94"/>
    </location>
</feature>
<proteinExistence type="predicted"/>
<dbReference type="EMBL" id="JOJR01020921">
    <property type="protein sequence ID" value="RCN24332.1"/>
    <property type="molecule type" value="Genomic_DNA"/>
</dbReference>
<protein>
    <submittedName>
        <fullName evidence="2">Uncharacterized protein</fullName>
    </submittedName>
</protein>
<feature type="compositionally biased region" description="Low complexity" evidence="1">
    <location>
        <begin position="39"/>
        <end position="50"/>
    </location>
</feature>
<accession>A0A368EX42</accession>
<evidence type="ECO:0000256" key="1">
    <source>
        <dbReference type="SAM" id="MobiDB-lite"/>
    </source>
</evidence>
<evidence type="ECO:0000313" key="3">
    <source>
        <dbReference type="Proteomes" id="UP000252519"/>
    </source>
</evidence>
<dbReference type="AlphaFoldDB" id="A0A368EX42"/>
<gene>
    <name evidence="2" type="ORF">ANCCAN_29974</name>
</gene>
<sequence>MGKRHEILRDFCFRSPNPLQQQGYSSAATRESNNDLYRASQPSSPPAAHSSPREDHRVPSTAGGLPPINTSYSSSLPVPLNRSNYANANHTQHT</sequence>
<dbReference type="Proteomes" id="UP000252519">
    <property type="component" value="Unassembled WGS sequence"/>
</dbReference>
<feature type="compositionally biased region" description="Polar residues" evidence="1">
    <location>
        <begin position="68"/>
        <end position="94"/>
    </location>
</feature>
<name>A0A368EX42_ANCCA</name>
<keyword evidence="3" id="KW-1185">Reference proteome</keyword>
<reference evidence="2 3" key="1">
    <citation type="submission" date="2014-10" db="EMBL/GenBank/DDBJ databases">
        <title>Draft genome of the hookworm Ancylostoma caninum.</title>
        <authorList>
            <person name="Mitreva M."/>
        </authorList>
    </citation>
    <scope>NUCLEOTIDE SEQUENCE [LARGE SCALE GENOMIC DNA]</scope>
    <source>
        <strain evidence="2 3">Baltimore</strain>
    </source>
</reference>
<organism evidence="2 3">
    <name type="scientific">Ancylostoma caninum</name>
    <name type="common">Dog hookworm</name>
    <dbReference type="NCBI Taxonomy" id="29170"/>
    <lineage>
        <taxon>Eukaryota</taxon>
        <taxon>Metazoa</taxon>
        <taxon>Ecdysozoa</taxon>
        <taxon>Nematoda</taxon>
        <taxon>Chromadorea</taxon>
        <taxon>Rhabditida</taxon>
        <taxon>Rhabditina</taxon>
        <taxon>Rhabditomorpha</taxon>
        <taxon>Strongyloidea</taxon>
        <taxon>Ancylostomatidae</taxon>
        <taxon>Ancylostomatinae</taxon>
        <taxon>Ancylostoma</taxon>
    </lineage>
</organism>
<evidence type="ECO:0000313" key="2">
    <source>
        <dbReference type="EMBL" id="RCN24332.1"/>
    </source>
</evidence>